<accession>A0A1F6MQG5</accession>
<evidence type="ECO:0000313" key="3">
    <source>
        <dbReference type="EMBL" id="OGH73896.1"/>
    </source>
</evidence>
<proteinExistence type="predicted"/>
<dbReference type="Proteomes" id="UP000178347">
    <property type="component" value="Unassembled WGS sequence"/>
</dbReference>
<sequence>MQIAHLIKQKSYEKIEYFLRRHPLTFVPIFAVFVILMLVPVALYFLLNNLFPQLLTGELSYPVLVLFASVFYLSVYLFFYGQFIDFYLDLWIVTNDRIVDIEQHGLFSRSISELDLYNIQDVTVEISGFFHTMFKYGDLHVKTASDNSQVIFRDIPNPNEVRQALIELSEQDRKFHHTN</sequence>
<evidence type="ECO:0000313" key="4">
    <source>
        <dbReference type="Proteomes" id="UP000178347"/>
    </source>
</evidence>
<comment type="caution">
    <text evidence="3">The sequence shown here is derived from an EMBL/GenBank/DDBJ whole genome shotgun (WGS) entry which is preliminary data.</text>
</comment>
<gene>
    <name evidence="3" type="ORF">A3G00_01645</name>
</gene>
<evidence type="ECO:0000256" key="1">
    <source>
        <dbReference type="SAM" id="Phobius"/>
    </source>
</evidence>
<keyword evidence="1" id="KW-1133">Transmembrane helix</keyword>
<organism evidence="3 4">
    <name type="scientific">Candidatus Magasanikbacteria bacterium RIFCSPLOWO2_12_FULL_43_12</name>
    <dbReference type="NCBI Taxonomy" id="1798692"/>
    <lineage>
        <taxon>Bacteria</taxon>
        <taxon>Candidatus Magasanikiibacteriota</taxon>
    </lineage>
</organism>
<dbReference type="PANTHER" id="PTHR37938:SF1">
    <property type="entry name" value="BLL0215 PROTEIN"/>
    <property type="match status" value="1"/>
</dbReference>
<dbReference type="PANTHER" id="PTHR37938">
    <property type="entry name" value="BLL0215 PROTEIN"/>
    <property type="match status" value="1"/>
</dbReference>
<feature type="transmembrane region" description="Helical" evidence="1">
    <location>
        <begin position="24"/>
        <end position="47"/>
    </location>
</feature>
<evidence type="ECO:0000259" key="2">
    <source>
        <dbReference type="Pfam" id="PF03703"/>
    </source>
</evidence>
<name>A0A1F6MQG5_9BACT</name>
<keyword evidence="1" id="KW-0472">Membrane</keyword>
<dbReference type="AlphaFoldDB" id="A0A1F6MQG5"/>
<reference evidence="3 4" key="1">
    <citation type="journal article" date="2016" name="Nat. Commun.">
        <title>Thousands of microbial genomes shed light on interconnected biogeochemical processes in an aquifer system.</title>
        <authorList>
            <person name="Anantharaman K."/>
            <person name="Brown C.T."/>
            <person name="Hug L.A."/>
            <person name="Sharon I."/>
            <person name="Castelle C.J."/>
            <person name="Probst A.J."/>
            <person name="Thomas B.C."/>
            <person name="Singh A."/>
            <person name="Wilkins M.J."/>
            <person name="Karaoz U."/>
            <person name="Brodie E.L."/>
            <person name="Williams K.H."/>
            <person name="Hubbard S.S."/>
            <person name="Banfield J.F."/>
        </authorList>
    </citation>
    <scope>NUCLEOTIDE SEQUENCE [LARGE SCALE GENOMIC DNA]</scope>
</reference>
<dbReference type="STRING" id="1798692.A3G00_01645"/>
<feature type="domain" description="YdbS-like PH" evidence="2">
    <location>
        <begin position="92"/>
        <end position="164"/>
    </location>
</feature>
<dbReference type="EMBL" id="MFQN01000034">
    <property type="protein sequence ID" value="OGH73896.1"/>
    <property type="molecule type" value="Genomic_DNA"/>
</dbReference>
<protein>
    <recommendedName>
        <fullName evidence="2">YdbS-like PH domain-containing protein</fullName>
    </recommendedName>
</protein>
<dbReference type="InterPro" id="IPR005182">
    <property type="entry name" value="YdbS-like_PH"/>
</dbReference>
<keyword evidence="1" id="KW-0812">Transmembrane</keyword>
<feature type="transmembrane region" description="Helical" evidence="1">
    <location>
        <begin position="59"/>
        <end position="79"/>
    </location>
</feature>
<dbReference type="Pfam" id="PF03703">
    <property type="entry name" value="bPH_2"/>
    <property type="match status" value="1"/>
</dbReference>